<name>A0A6G0WQ29_9STRA</name>
<comment type="caution">
    <text evidence="3">The sequence shown here is derived from an EMBL/GenBank/DDBJ whole genome shotgun (WGS) entry which is preliminary data.</text>
</comment>
<reference evidence="3 4" key="1">
    <citation type="submission" date="2019-07" db="EMBL/GenBank/DDBJ databases">
        <title>Genomics analysis of Aphanomyces spp. identifies a new class of oomycete effector associated with host adaptation.</title>
        <authorList>
            <person name="Gaulin E."/>
        </authorList>
    </citation>
    <scope>NUCLEOTIDE SEQUENCE [LARGE SCALE GENOMIC DNA]</scope>
    <source>
        <strain evidence="3 4">ATCC 201684</strain>
    </source>
</reference>
<evidence type="ECO:0000259" key="2">
    <source>
        <dbReference type="Pfam" id="PF07727"/>
    </source>
</evidence>
<dbReference type="PANTHER" id="PTHR11439:SF483">
    <property type="entry name" value="PEPTIDE SYNTHASE GLIP-LIKE, PUTATIVE (AFU_ORTHOLOGUE AFUA_3G12920)-RELATED"/>
    <property type="match status" value="1"/>
</dbReference>
<dbReference type="CDD" id="cd09272">
    <property type="entry name" value="RNase_HI_RT_Ty1"/>
    <property type="match status" value="1"/>
</dbReference>
<keyword evidence="4" id="KW-1185">Reference proteome</keyword>
<dbReference type="AlphaFoldDB" id="A0A6G0WQ29"/>
<organism evidence="3 4">
    <name type="scientific">Aphanomyces euteiches</name>
    <dbReference type="NCBI Taxonomy" id="100861"/>
    <lineage>
        <taxon>Eukaryota</taxon>
        <taxon>Sar</taxon>
        <taxon>Stramenopiles</taxon>
        <taxon>Oomycota</taxon>
        <taxon>Saprolegniomycetes</taxon>
        <taxon>Saprolegniales</taxon>
        <taxon>Verrucalvaceae</taxon>
        <taxon>Aphanomyces</taxon>
    </lineage>
</organism>
<dbReference type="Pfam" id="PF07727">
    <property type="entry name" value="RVT_2"/>
    <property type="match status" value="1"/>
</dbReference>
<evidence type="ECO:0000313" key="4">
    <source>
        <dbReference type="Proteomes" id="UP000481153"/>
    </source>
</evidence>
<sequence length="630" mass="70538">MNLRAFQDVPRRSTRIRRGNPRYNVPPVYVPPPASVGSSTPPITQVERTTPILADNPSMPCVENPPQPSDASMTSRVEPVQQQSSAESPADIPLPSSPPQAPMSRMDAPVVTPEFVPIMMSSTAPTSFSSFDEDALCEQFEFMALSVYCIFCPDDVNSDVDEQQLNKQHRLLVAFALQTTGLPSTIRQAHASPEKAEWIKATDAEYNSLMHHNTWTLCELPPDRKPIGCRWIFTKKYAADGTLSRYKARLVAQGFTQVAGVDYTEVFAPVIRTSSIRFLLALAAMYSMHICHMDVQTAFLNGSLQETLFMKQPPGYVQPGSENLVCRLNKSIYGLKQSSREWNSALDSYFKSQRFAQLKTDPCIYFRRTPQGLVLVGVYVDDFILLSTNVNILDSTKRALSSRFTMKDLGPLTYCLGIEVERLEDGSILLHQSKYVSDILAKHDLANCNPVSTPQDSHSAAFHSSSSSPSLPFRTVVGELLYLTTTTRPDIAFTVTLLSRHLNNPEEEHQHIAKRVLRYLRGSKDFGICYSKQDSTEFTIELYVDADYANDAITRRSTSGYLLYLNGCLISWKSKLQNIVALSTSEAEYISMSYGLQEALWLKSLLEELQLPIKLAIIVYEDNQSSLLSR</sequence>
<dbReference type="SUPFAM" id="SSF56672">
    <property type="entry name" value="DNA/RNA polymerases"/>
    <property type="match status" value="1"/>
</dbReference>
<evidence type="ECO:0000313" key="3">
    <source>
        <dbReference type="EMBL" id="KAF0729532.1"/>
    </source>
</evidence>
<feature type="domain" description="Reverse transcriptase Ty1/copia-type" evidence="2">
    <location>
        <begin position="213"/>
        <end position="455"/>
    </location>
</feature>
<accession>A0A6G0WQ29</accession>
<dbReference type="PANTHER" id="PTHR11439">
    <property type="entry name" value="GAG-POL-RELATED RETROTRANSPOSON"/>
    <property type="match status" value="1"/>
</dbReference>
<protein>
    <recommendedName>
        <fullName evidence="2">Reverse transcriptase Ty1/copia-type domain-containing protein</fullName>
    </recommendedName>
</protein>
<evidence type="ECO:0000256" key="1">
    <source>
        <dbReference type="SAM" id="MobiDB-lite"/>
    </source>
</evidence>
<dbReference type="Proteomes" id="UP000481153">
    <property type="component" value="Unassembled WGS sequence"/>
</dbReference>
<feature type="compositionally biased region" description="Polar residues" evidence="1">
    <location>
        <begin position="69"/>
        <end position="87"/>
    </location>
</feature>
<proteinExistence type="predicted"/>
<gene>
    <name evidence="3" type="ORF">Ae201684_012800</name>
</gene>
<dbReference type="EMBL" id="VJMJ01000163">
    <property type="protein sequence ID" value="KAF0729532.1"/>
    <property type="molecule type" value="Genomic_DNA"/>
</dbReference>
<dbReference type="InterPro" id="IPR043502">
    <property type="entry name" value="DNA/RNA_pol_sf"/>
</dbReference>
<dbReference type="InterPro" id="IPR013103">
    <property type="entry name" value="RVT_2"/>
</dbReference>
<feature type="compositionally biased region" description="Polar residues" evidence="1">
    <location>
        <begin position="36"/>
        <end position="48"/>
    </location>
</feature>
<dbReference type="VEuPathDB" id="FungiDB:AeMF1_020969"/>
<feature type="region of interest" description="Disordered" evidence="1">
    <location>
        <begin position="1"/>
        <end position="106"/>
    </location>
</feature>